<dbReference type="RefSeq" id="WP_194043510.1">
    <property type="nucleotide sequence ID" value="NZ_CP063373.1"/>
</dbReference>
<evidence type="ECO:0000256" key="2">
    <source>
        <dbReference type="SAM" id="Phobius"/>
    </source>
</evidence>
<evidence type="ECO:0000313" key="4">
    <source>
        <dbReference type="Proteomes" id="UP000594205"/>
    </source>
</evidence>
<organism evidence="3 4">
    <name type="scientific">Streptomyces ferrugineus</name>
    <dbReference type="NCBI Taxonomy" id="1413221"/>
    <lineage>
        <taxon>Bacteria</taxon>
        <taxon>Bacillati</taxon>
        <taxon>Actinomycetota</taxon>
        <taxon>Actinomycetes</taxon>
        <taxon>Kitasatosporales</taxon>
        <taxon>Streptomycetaceae</taxon>
        <taxon>Streptomyces</taxon>
    </lineage>
</organism>
<dbReference type="KEGG" id="sfeu:IM697_00180"/>
<accession>A0A7M2SKP8</accession>
<evidence type="ECO:0000256" key="1">
    <source>
        <dbReference type="SAM" id="MobiDB-lite"/>
    </source>
</evidence>
<reference evidence="3 4" key="1">
    <citation type="submission" date="2020-10" db="EMBL/GenBank/DDBJ databases">
        <title>Streptomyces ferrugineus complate genome analysis.</title>
        <authorList>
            <person name="Anwar N."/>
        </authorList>
    </citation>
    <scope>NUCLEOTIDE SEQUENCE [LARGE SCALE GENOMIC DNA]</scope>
    <source>
        <strain evidence="3 4">CCTCC AA2014009</strain>
    </source>
</reference>
<protein>
    <submittedName>
        <fullName evidence="3">Uncharacterized protein</fullName>
    </submittedName>
</protein>
<dbReference type="AlphaFoldDB" id="A0A7M2SKP8"/>
<dbReference type="EMBL" id="CP063373">
    <property type="protein sequence ID" value="QOV36937.1"/>
    <property type="molecule type" value="Genomic_DNA"/>
</dbReference>
<feature type="compositionally biased region" description="Low complexity" evidence="1">
    <location>
        <begin position="75"/>
        <end position="92"/>
    </location>
</feature>
<feature type="region of interest" description="Disordered" evidence="1">
    <location>
        <begin position="63"/>
        <end position="94"/>
    </location>
</feature>
<keyword evidence="2" id="KW-0812">Transmembrane</keyword>
<name>A0A7M2SKP8_9ACTN</name>
<dbReference type="Proteomes" id="UP000594205">
    <property type="component" value="Chromosome"/>
</dbReference>
<proteinExistence type="predicted"/>
<sequence>MSDELSAALRELAAAEATPPVVDGAGIRARATRRGRRRRVAISLGAGTAALVVLGLAVNLNPGGSPDHPPGSRVPPATHAGSTPPATATPTPVSGVLDLRGRTLALGGRELPVVSDFAAPLESTGPLTVVAKQNPRELTFAVPSKGSAAVSVPYVVELRDEADRPHYVGLFVSRLKALSDYDVRGGLIAFGTEKDAQWFYDRVRIGDTFSVTTAARAPDVTPSVPRDTR</sequence>
<gene>
    <name evidence="3" type="ORF">IM697_00180</name>
</gene>
<feature type="transmembrane region" description="Helical" evidence="2">
    <location>
        <begin position="40"/>
        <end position="60"/>
    </location>
</feature>
<keyword evidence="2" id="KW-0472">Membrane</keyword>
<keyword evidence="2" id="KW-1133">Transmembrane helix</keyword>
<keyword evidence="4" id="KW-1185">Reference proteome</keyword>
<evidence type="ECO:0000313" key="3">
    <source>
        <dbReference type="EMBL" id="QOV36937.1"/>
    </source>
</evidence>